<keyword evidence="3" id="KW-1185">Reference proteome</keyword>
<dbReference type="EMBL" id="LTAZ01000001">
    <property type="protein sequence ID" value="KYH27874.1"/>
    <property type="molecule type" value="Genomic_DNA"/>
</dbReference>
<dbReference type="GO" id="GO:0016747">
    <property type="term" value="F:acyltransferase activity, transferring groups other than amino-acyl groups"/>
    <property type="evidence" value="ECO:0007669"/>
    <property type="project" value="InterPro"/>
</dbReference>
<name>A0A151AJS8_9EURY</name>
<dbReference type="Gene3D" id="3.40.630.30">
    <property type="match status" value="1"/>
</dbReference>
<evidence type="ECO:0000313" key="3">
    <source>
        <dbReference type="Proteomes" id="UP000075321"/>
    </source>
</evidence>
<gene>
    <name evidence="2" type="ORF">HAPAU_05490</name>
</gene>
<organism evidence="2 3">
    <name type="scientific">Halalkalicoccus paucihalophilus</name>
    <dbReference type="NCBI Taxonomy" id="1008153"/>
    <lineage>
        <taxon>Archaea</taxon>
        <taxon>Methanobacteriati</taxon>
        <taxon>Methanobacteriota</taxon>
        <taxon>Stenosarchaea group</taxon>
        <taxon>Halobacteria</taxon>
        <taxon>Halobacteriales</taxon>
        <taxon>Halococcaceae</taxon>
        <taxon>Halalkalicoccus</taxon>
    </lineage>
</organism>
<dbReference type="PROSITE" id="PS51186">
    <property type="entry name" value="GNAT"/>
    <property type="match status" value="1"/>
</dbReference>
<dbReference type="SUPFAM" id="SSF55729">
    <property type="entry name" value="Acyl-CoA N-acyltransferases (Nat)"/>
    <property type="match status" value="1"/>
</dbReference>
<feature type="domain" description="N-acetyltransferase" evidence="1">
    <location>
        <begin position="2"/>
        <end position="162"/>
    </location>
</feature>
<keyword evidence="2" id="KW-0808">Transferase</keyword>
<comment type="caution">
    <text evidence="2">The sequence shown here is derived from an EMBL/GenBank/DDBJ whole genome shotgun (WGS) entry which is preliminary data.</text>
</comment>
<sequence length="194" mass="21332">MPTLRPATADDAPGIARIYAPFVSESVVSFESVAPTAEEIESRIATNTERYPWLVCALDETVGYAYATSHRERGAYRWSVDVSVYADPDHHRCGIARALYTALFALSREQGLFNAYAGIALPNPASTGFHEAMGFEPVGTYHGVGYKRGNWHDVRWYEKMLDERPADPDPPVAFPDLDASTIECALETGGSLLD</sequence>
<dbReference type="AlphaFoldDB" id="A0A151AJS8"/>
<protein>
    <submittedName>
        <fullName evidence="2">Acetyltransferase (GNAT) family protein</fullName>
    </submittedName>
</protein>
<dbReference type="InterPro" id="IPR016181">
    <property type="entry name" value="Acyl_CoA_acyltransferase"/>
</dbReference>
<dbReference type="RefSeq" id="WP_066379170.1">
    <property type="nucleotide sequence ID" value="NZ_LTAZ01000001.1"/>
</dbReference>
<proteinExistence type="predicted"/>
<reference evidence="2 3" key="1">
    <citation type="submission" date="2016-02" db="EMBL/GenBank/DDBJ databases">
        <title>Genome sequence of Halalkalicoccus paucihalophilus DSM 24557.</title>
        <authorList>
            <person name="Poehlein A."/>
            <person name="Daniel R."/>
        </authorList>
    </citation>
    <scope>NUCLEOTIDE SEQUENCE [LARGE SCALE GENOMIC DNA]</scope>
    <source>
        <strain evidence="2 3">DSM 24557</strain>
    </source>
</reference>
<dbReference type="InterPro" id="IPR000182">
    <property type="entry name" value="GNAT_dom"/>
</dbReference>
<dbReference type="CDD" id="cd04301">
    <property type="entry name" value="NAT_SF"/>
    <property type="match status" value="1"/>
</dbReference>
<dbReference type="PATRIC" id="fig|1008153.3.peg.549"/>
<dbReference type="Proteomes" id="UP000075321">
    <property type="component" value="Unassembled WGS sequence"/>
</dbReference>
<dbReference type="PANTHER" id="PTHR43072:SF8">
    <property type="entry name" value="ACYLTRANSFERASE FABY-RELATED"/>
    <property type="match status" value="1"/>
</dbReference>
<evidence type="ECO:0000259" key="1">
    <source>
        <dbReference type="PROSITE" id="PS51186"/>
    </source>
</evidence>
<evidence type="ECO:0000313" key="2">
    <source>
        <dbReference type="EMBL" id="KYH27874.1"/>
    </source>
</evidence>
<dbReference type="Pfam" id="PF13420">
    <property type="entry name" value="Acetyltransf_4"/>
    <property type="match status" value="1"/>
</dbReference>
<dbReference type="PANTHER" id="PTHR43072">
    <property type="entry name" value="N-ACETYLTRANSFERASE"/>
    <property type="match status" value="1"/>
</dbReference>
<accession>A0A151AJS8</accession>